<sequence length="173" mass="19388">VINPLDEVINKFKYSTNAHIPCGYEPVKNKRKPTSCCLLCRKTIAEIGGKRIATQKTLGTYLSNMFRAGGDPAFPEFSIKLNESTFIVLYGIKDIWTKNIITKVKEAYLNNEHPWFCQKCAGKVCQICGQILIHPVGSNVIYENGSMAHVPALGYNPGCVYYKCSNFRGRESK</sequence>
<reference evidence="1" key="1">
    <citation type="submission" date="2018-05" db="EMBL/GenBank/DDBJ databases">
        <authorList>
            <person name="Lanie J.A."/>
            <person name="Ng W.-L."/>
            <person name="Kazmierczak K.M."/>
            <person name="Andrzejewski T.M."/>
            <person name="Davidsen T.M."/>
            <person name="Wayne K.J."/>
            <person name="Tettelin H."/>
            <person name="Glass J.I."/>
            <person name="Rusch D."/>
            <person name="Podicherti R."/>
            <person name="Tsui H.-C.T."/>
            <person name="Winkler M.E."/>
        </authorList>
    </citation>
    <scope>NUCLEOTIDE SEQUENCE</scope>
</reference>
<proteinExistence type="predicted"/>
<accession>A0A382R7X5</accession>
<dbReference type="EMBL" id="UINC01119766">
    <property type="protein sequence ID" value="SVC93833.1"/>
    <property type="molecule type" value="Genomic_DNA"/>
</dbReference>
<dbReference type="AlphaFoldDB" id="A0A382R7X5"/>
<protein>
    <submittedName>
        <fullName evidence="1">Uncharacterized protein</fullName>
    </submittedName>
</protein>
<organism evidence="1">
    <name type="scientific">marine metagenome</name>
    <dbReference type="NCBI Taxonomy" id="408172"/>
    <lineage>
        <taxon>unclassified sequences</taxon>
        <taxon>metagenomes</taxon>
        <taxon>ecological metagenomes</taxon>
    </lineage>
</organism>
<feature type="non-terminal residue" evidence="1">
    <location>
        <position position="1"/>
    </location>
</feature>
<gene>
    <name evidence="1" type="ORF">METZ01_LOCUS346687</name>
</gene>
<evidence type="ECO:0000313" key="1">
    <source>
        <dbReference type="EMBL" id="SVC93833.1"/>
    </source>
</evidence>
<name>A0A382R7X5_9ZZZZ</name>